<dbReference type="AlphaFoldDB" id="A0A919ANI5"/>
<name>A0A919ANI5_9PROT</name>
<dbReference type="Proteomes" id="UP000630923">
    <property type="component" value="Unassembled WGS sequence"/>
</dbReference>
<reference evidence="2" key="2">
    <citation type="submission" date="2020-09" db="EMBL/GenBank/DDBJ databases">
        <authorList>
            <person name="Sun Q."/>
            <person name="Kim S."/>
        </authorList>
    </citation>
    <scope>NUCLEOTIDE SEQUENCE</scope>
    <source>
        <strain evidence="2">KCTC 42590</strain>
    </source>
</reference>
<keyword evidence="1" id="KW-1133">Transmembrane helix</keyword>
<evidence type="ECO:0000313" key="3">
    <source>
        <dbReference type="Proteomes" id="UP000630923"/>
    </source>
</evidence>
<dbReference type="EMBL" id="BNCI01000001">
    <property type="protein sequence ID" value="GHF16520.1"/>
    <property type="molecule type" value="Genomic_DNA"/>
</dbReference>
<keyword evidence="1" id="KW-0472">Membrane</keyword>
<proteinExistence type="predicted"/>
<evidence type="ECO:0000313" key="2">
    <source>
        <dbReference type="EMBL" id="GHF16520.1"/>
    </source>
</evidence>
<accession>A0A919ANI5</accession>
<feature type="transmembrane region" description="Helical" evidence="1">
    <location>
        <begin position="39"/>
        <end position="64"/>
    </location>
</feature>
<protein>
    <submittedName>
        <fullName evidence="2">Uncharacterized protein</fullName>
    </submittedName>
</protein>
<keyword evidence="1" id="KW-0812">Transmembrane</keyword>
<keyword evidence="3" id="KW-1185">Reference proteome</keyword>
<sequence length="71" mass="7978">MPLPYSILCLVLTLSAGGWAWYRDRNYQPGNPSLVSPSFVLTMATIISVVLIAQIFSQLTGITWDSPYMRR</sequence>
<reference evidence="2" key="1">
    <citation type="journal article" date="2014" name="Int. J. Syst. Evol. Microbiol.">
        <title>Complete genome sequence of Corynebacterium casei LMG S-19264T (=DSM 44701T), isolated from a smear-ripened cheese.</title>
        <authorList>
            <consortium name="US DOE Joint Genome Institute (JGI-PGF)"/>
            <person name="Walter F."/>
            <person name="Albersmeier A."/>
            <person name="Kalinowski J."/>
            <person name="Ruckert C."/>
        </authorList>
    </citation>
    <scope>NUCLEOTIDE SEQUENCE</scope>
    <source>
        <strain evidence="2">KCTC 42590</strain>
    </source>
</reference>
<comment type="caution">
    <text evidence="2">The sequence shown here is derived from an EMBL/GenBank/DDBJ whole genome shotgun (WGS) entry which is preliminary data.</text>
</comment>
<gene>
    <name evidence="2" type="ORF">GCM10017044_08520</name>
</gene>
<organism evidence="2 3">
    <name type="scientific">Kordiimonas sediminis</name>
    <dbReference type="NCBI Taxonomy" id="1735581"/>
    <lineage>
        <taxon>Bacteria</taxon>
        <taxon>Pseudomonadati</taxon>
        <taxon>Pseudomonadota</taxon>
        <taxon>Alphaproteobacteria</taxon>
        <taxon>Kordiimonadales</taxon>
        <taxon>Kordiimonadaceae</taxon>
        <taxon>Kordiimonas</taxon>
    </lineage>
</organism>
<evidence type="ECO:0000256" key="1">
    <source>
        <dbReference type="SAM" id="Phobius"/>
    </source>
</evidence>